<protein>
    <recommendedName>
        <fullName evidence="9">ATP-dependent DNA helicase</fullName>
        <ecNumber evidence="9">5.6.2.3</ecNumber>
    </recommendedName>
</protein>
<comment type="caution">
    <text evidence="12">The sequence shown here is derived from an EMBL/GenBank/DDBJ whole genome shotgun (WGS) entry which is preliminary data.</text>
</comment>
<feature type="non-terminal residue" evidence="12">
    <location>
        <position position="1218"/>
    </location>
</feature>
<dbReference type="GO" id="GO:0000723">
    <property type="term" value="P:telomere maintenance"/>
    <property type="evidence" value="ECO:0007669"/>
    <property type="project" value="InterPro"/>
</dbReference>
<dbReference type="Gene3D" id="3.40.50.300">
    <property type="entry name" value="P-loop containing nucleotide triphosphate hydrolases"/>
    <property type="match status" value="1"/>
</dbReference>
<dbReference type="Pfam" id="PF21530">
    <property type="entry name" value="Pif1_2B_dom"/>
    <property type="match status" value="1"/>
</dbReference>
<dbReference type="CDD" id="cd18037">
    <property type="entry name" value="DEXSc_Pif1_like"/>
    <property type="match status" value="1"/>
</dbReference>
<evidence type="ECO:0000256" key="2">
    <source>
        <dbReference type="ARBA" id="ARBA00022763"/>
    </source>
</evidence>
<comment type="catalytic activity">
    <reaction evidence="9">
        <text>ATP + H2O = ADP + phosphate + H(+)</text>
        <dbReference type="Rhea" id="RHEA:13065"/>
        <dbReference type="ChEBI" id="CHEBI:15377"/>
        <dbReference type="ChEBI" id="CHEBI:15378"/>
        <dbReference type="ChEBI" id="CHEBI:30616"/>
        <dbReference type="ChEBI" id="CHEBI:43474"/>
        <dbReference type="ChEBI" id="CHEBI:456216"/>
        <dbReference type="EC" id="5.6.2.3"/>
    </reaction>
</comment>
<dbReference type="SUPFAM" id="SSF52540">
    <property type="entry name" value="P-loop containing nucleoside triphosphate hydrolases"/>
    <property type="match status" value="2"/>
</dbReference>
<dbReference type="GO" id="GO:0006310">
    <property type="term" value="P:DNA recombination"/>
    <property type="evidence" value="ECO:0007669"/>
    <property type="project" value="UniProtKB-KW"/>
</dbReference>
<evidence type="ECO:0000256" key="1">
    <source>
        <dbReference type="ARBA" id="ARBA00022741"/>
    </source>
</evidence>
<dbReference type="Proteomes" id="UP001054857">
    <property type="component" value="Unassembled WGS sequence"/>
</dbReference>
<feature type="compositionally biased region" description="Polar residues" evidence="10">
    <location>
        <begin position="280"/>
        <end position="301"/>
    </location>
</feature>
<evidence type="ECO:0000259" key="11">
    <source>
        <dbReference type="SMART" id="SM00382"/>
    </source>
</evidence>
<dbReference type="GO" id="GO:0005524">
    <property type="term" value="F:ATP binding"/>
    <property type="evidence" value="ECO:0007669"/>
    <property type="project" value="UniProtKB-KW"/>
</dbReference>
<proteinExistence type="inferred from homology"/>
<keyword evidence="4 9" id="KW-0347">Helicase</keyword>
<keyword evidence="1 9" id="KW-0547">Nucleotide-binding</keyword>
<dbReference type="PANTHER" id="PTHR47642:SF5">
    <property type="entry name" value="ATP-DEPENDENT DNA HELICASE"/>
    <property type="match status" value="1"/>
</dbReference>
<feature type="compositionally biased region" description="Low complexity" evidence="10">
    <location>
        <begin position="35"/>
        <end position="48"/>
    </location>
</feature>
<gene>
    <name evidence="12" type="ORF">Agub_g9844</name>
</gene>
<feature type="compositionally biased region" description="Low complexity" evidence="10">
    <location>
        <begin position="1171"/>
        <end position="1180"/>
    </location>
</feature>
<accession>A0AAD3DTW4</accession>
<keyword evidence="13" id="KW-1185">Reference proteome</keyword>
<feature type="region of interest" description="Disordered" evidence="10">
    <location>
        <begin position="28"/>
        <end position="49"/>
    </location>
</feature>
<evidence type="ECO:0000313" key="13">
    <source>
        <dbReference type="Proteomes" id="UP001054857"/>
    </source>
</evidence>
<evidence type="ECO:0000256" key="8">
    <source>
        <dbReference type="ARBA" id="ARBA00023235"/>
    </source>
</evidence>
<dbReference type="InterPro" id="IPR027417">
    <property type="entry name" value="P-loop_NTPase"/>
</dbReference>
<feature type="compositionally biased region" description="Low complexity" evidence="10">
    <location>
        <begin position="85"/>
        <end position="103"/>
    </location>
</feature>
<feature type="domain" description="AAA+ ATPase" evidence="11">
    <location>
        <begin position="535"/>
        <end position="686"/>
    </location>
</feature>
<feature type="region of interest" description="Disordered" evidence="10">
    <location>
        <begin position="1159"/>
        <end position="1218"/>
    </location>
</feature>
<keyword evidence="9" id="KW-0233">DNA recombination</keyword>
<keyword evidence="7 9" id="KW-0234">DNA repair</keyword>
<keyword evidence="6" id="KW-0238">DNA-binding</keyword>
<comment type="cofactor">
    <cofactor evidence="9">
        <name>Mg(2+)</name>
        <dbReference type="ChEBI" id="CHEBI:18420"/>
    </cofactor>
</comment>
<dbReference type="Pfam" id="PF05970">
    <property type="entry name" value="PIF1"/>
    <property type="match status" value="1"/>
</dbReference>
<evidence type="ECO:0000256" key="5">
    <source>
        <dbReference type="ARBA" id="ARBA00022840"/>
    </source>
</evidence>
<feature type="compositionally biased region" description="Gly residues" evidence="10">
    <location>
        <begin position="1184"/>
        <end position="1204"/>
    </location>
</feature>
<keyword evidence="3 9" id="KW-0378">Hydrolase</keyword>
<name>A0AAD3DTW4_9CHLO</name>
<dbReference type="GO" id="GO:0006281">
    <property type="term" value="P:DNA repair"/>
    <property type="evidence" value="ECO:0007669"/>
    <property type="project" value="UniProtKB-KW"/>
</dbReference>
<dbReference type="InterPro" id="IPR049163">
    <property type="entry name" value="Pif1-like_2B_dom"/>
</dbReference>
<dbReference type="InterPro" id="IPR003593">
    <property type="entry name" value="AAA+_ATPase"/>
</dbReference>
<dbReference type="EMBL" id="BMAR01000021">
    <property type="protein sequence ID" value="GFR48015.1"/>
    <property type="molecule type" value="Genomic_DNA"/>
</dbReference>
<feature type="compositionally biased region" description="Acidic residues" evidence="10">
    <location>
        <begin position="198"/>
        <end position="207"/>
    </location>
</feature>
<dbReference type="CDD" id="cd18809">
    <property type="entry name" value="SF1_C_RecD"/>
    <property type="match status" value="1"/>
</dbReference>
<evidence type="ECO:0000256" key="3">
    <source>
        <dbReference type="ARBA" id="ARBA00022801"/>
    </source>
</evidence>
<dbReference type="EC" id="5.6.2.3" evidence="9"/>
<feature type="region of interest" description="Disordered" evidence="10">
    <location>
        <begin position="67"/>
        <end position="316"/>
    </location>
</feature>
<dbReference type="SMART" id="SM00382">
    <property type="entry name" value="AAA"/>
    <property type="match status" value="1"/>
</dbReference>
<evidence type="ECO:0000256" key="9">
    <source>
        <dbReference type="RuleBase" id="RU363044"/>
    </source>
</evidence>
<keyword evidence="8" id="KW-0413">Isomerase</keyword>
<dbReference type="GO" id="GO:0016787">
    <property type="term" value="F:hydrolase activity"/>
    <property type="evidence" value="ECO:0007669"/>
    <property type="project" value="UniProtKB-KW"/>
</dbReference>
<reference evidence="12 13" key="1">
    <citation type="journal article" date="2021" name="Sci. Rep.">
        <title>Genome sequencing of the multicellular alga Astrephomene provides insights into convergent evolution of germ-soma differentiation.</title>
        <authorList>
            <person name="Yamashita S."/>
            <person name="Yamamoto K."/>
            <person name="Matsuzaki R."/>
            <person name="Suzuki S."/>
            <person name="Yamaguchi H."/>
            <person name="Hirooka S."/>
            <person name="Minakuchi Y."/>
            <person name="Miyagishima S."/>
            <person name="Kawachi M."/>
            <person name="Toyoda A."/>
            <person name="Nozaki H."/>
        </authorList>
    </citation>
    <scope>NUCLEOTIDE SEQUENCE [LARGE SCALE GENOMIC DNA]</scope>
    <source>
        <strain evidence="12 13">NIES-4017</strain>
    </source>
</reference>
<dbReference type="InterPro" id="IPR010285">
    <property type="entry name" value="DNA_helicase_pif1-like_DEAD"/>
</dbReference>
<feature type="region of interest" description="Disordered" evidence="10">
    <location>
        <begin position="341"/>
        <end position="422"/>
    </location>
</feature>
<dbReference type="AlphaFoldDB" id="A0AAD3DTW4"/>
<dbReference type="PANTHER" id="PTHR47642">
    <property type="entry name" value="ATP-DEPENDENT DNA HELICASE"/>
    <property type="match status" value="1"/>
</dbReference>
<comment type="similarity">
    <text evidence="9">Belongs to the helicase family.</text>
</comment>
<evidence type="ECO:0000256" key="7">
    <source>
        <dbReference type="ARBA" id="ARBA00023204"/>
    </source>
</evidence>
<feature type="compositionally biased region" description="Acidic residues" evidence="10">
    <location>
        <begin position="131"/>
        <end position="140"/>
    </location>
</feature>
<feature type="compositionally biased region" description="Polar residues" evidence="10">
    <location>
        <begin position="383"/>
        <end position="410"/>
    </location>
</feature>
<evidence type="ECO:0000256" key="6">
    <source>
        <dbReference type="ARBA" id="ARBA00023125"/>
    </source>
</evidence>
<evidence type="ECO:0000256" key="10">
    <source>
        <dbReference type="SAM" id="MobiDB-lite"/>
    </source>
</evidence>
<dbReference type="GO" id="GO:0043139">
    <property type="term" value="F:5'-3' DNA helicase activity"/>
    <property type="evidence" value="ECO:0007669"/>
    <property type="project" value="UniProtKB-EC"/>
</dbReference>
<keyword evidence="5 9" id="KW-0067">ATP-binding</keyword>
<feature type="compositionally biased region" description="Low complexity" evidence="10">
    <location>
        <begin position="114"/>
        <end position="130"/>
    </location>
</feature>
<evidence type="ECO:0000256" key="4">
    <source>
        <dbReference type="ARBA" id="ARBA00022806"/>
    </source>
</evidence>
<organism evidence="12 13">
    <name type="scientific">Astrephomene gubernaculifera</name>
    <dbReference type="NCBI Taxonomy" id="47775"/>
    <lineage>
        <taxon>Eukaryota</taxon>
        <taxon>Viridiplantae</taxon>
        <taxon>Chlorophyta</taxon>
        <taxon>core chlorophytes</taxon>
        <taxon>Chlorophyceae</taxon>
        <taxon>CS clade</taxon>
        <taxon>Chlamydomonadales</taxon>
        <taxon>Astrephomenaceae</taxon>
        <taxon>Astrephomene</taxon>
    </lineage>
</organism>
<keyword evidence="2 9" id="KW-0227">DNA damage</keyword>
<sequence length="1218" mass="126639">MKRARSPTGADDAEPSAVRRAVLSAALHPLPNDSPGAAGAAAANNAPAMSLSQDDDVQFLGQFAAQEVRVRDRQDPANRLNRSEGGAAAQQGAARPATQAQAANSGPSFRRHSAPLPRAPAARPLDVVDLSVDDDDDDNGNEGIIGGPRPGVAPRLAGEHGAANAGLPYNGYPYRSAPRQTQPPLQRRDSNQTVGTPIDDEDEDEGGESGPQVNGNGHAVHGLTAGMPQQTQRRTAGGASDGGANLFAYPDDSPGTQRRMLDALQSQQRQQDDWERTRQQSHQPQHNGNDNDNVATQAYQSGGSGSARPFYHTPQAAGGYTPPGAAAAAFHSPYGYANPMPYNSVPQRQQPGAAAAWQSGAYGSNGGADGPTHHHQPPFNPYTIPQQRQQQPPFANGNPYGSGQPQQHQRWSAGGGGESYGAAATSHVSDTYVGGGSGGGGGGYSYGGGGGGGGYSYGGGGGVSHVSDTYMGGGGGGGGGSAAAASRVGGGAGGGGRGGGGGGDAPRAMTVIDSDEVSGPELTPEQERVLQLVRNGDNIFFTGNAGTGKTFVLTRVIDELRQRYEEEFGRRVAVCASTGIAATHIGGTTLHSALGCGVPTEYRDFDKMMTQETRERIRGYEVLILDEASMTSGEFWTVLEVQLRAVRGNTRPAGGLQLIFSGDFFQLPPITKPPRGSDPLPLQLFTNWGYLFQTASWARCRMNMVLLTQVFRQADALFASLLDDIRYGRNAAAAVRRIVEACGRPLDCSDGIKPTRLYCVNRDVDCLNKQELDRLPGAEVELAGRDDVQLDPAILEAQPPPSRQELHEAESRLWGCDFWRSCLAHQRYSLKVRAQVMLVRNLDLKPEGGRQLVNGSRGVVVGWAAKADIINRLKGVVHASNANIPLPPPPNNNNKATAAAAMLGAAAAAMLGAEKNTDCNVIAAAAAGAGGGNGGSSSPASGGDANTLALVATAGAAPLTALQPGIGNGGGGGGGIPGAVAVAGGVGPGGEPVMVAGRDYPVPTLLSNKEQIAAKISELERWQGAHVPVVQFANGVVTEVLPLLFSGRVPRWGECTRLQVPLKLAWALTIHKCQGMSLDRVQVSLRNTFATGQAYVALSRARSLEGLELLDWAEDCVKVDPAVVSFYRALQSGATSEHEEEQEAAWRHFLSHRLAGRFPPAYMPPNSPHTQQQQAAVRQQLGRGSSGGGAGGGAGGGGGGGGVAMEGPLPSWPPPRDA</sequence>
<dbReference type="InterPro" id="IPR051055">
    <property type="entry name" value="PIF1_helicase"/>
</dbReference>
<evidence type="ECO:0000313" key="12">
    <source>
        <dbReference type="EMBL" id="GFR48015.1"/>
    </source>
</evidence>